<sequence>MVKTVSERSDVVPVLAEIFREHGFEGASLSIITEKTGLGKGSLYYFFPGGKTEMAQAVLAEIEGWFEKQIYSPLREAADSQTAIRMMCAAVIEYFKSGRRICLVGALALDNVRDRFALQINNYFAAWIAALNKALQKLGHDPEVAAALAEEAIIDIQGALVIARALNNPSVFERAMIRIEKQLTT</sequence>
<reference evidence="6 7" key="1">
    <citation type="submission" date="2023-07" db="EMBL/GenBank/DDBJ databases">
        <title>Comparative genomics of wheat-associated soil bacteria to identify genetic determinants of phenazine resistance.</title>
        <authorList>
            <person name="Mouncey N."/>
        </authorList>
    </citation>
    <scope>NUCLEOTIDE SEQUENCE [LARGE SCALE GENOMIC DNA]</scope>
    <source>
        <strain evidence="6 7">W4I11</strain>
    </source>
</reference>
<evidence type="ECO:0000256" key="1">
    <source>
        <dbReference type="ARBA" id="ARBA00023015"/>
    </source>
</evidence>
<dbReference type="Pfam" id="PF00440">
    <property type="entry name" value="TetR_N"/>
    <property type="match status" value="1"/>
</dbReference>
<evidence type="ECO:0000313" key="7">
    <source>
        <dbReference type="Proteomes" id="UP001237780"/>
    </source>
</evidence>
<evidence type="ECO:0000256" key="2">
    <source>
        <dbReference type="ARBA" id="ARBA00023125"/>
    </source>
</evidence>
<gene>
    <name evidence="6" type="ORF">QFZ34_001716</name>
</gene>
<dbReference type="EMBL" id="JAUSZT010000003">
    <property type="protein sequence ID" value="MDQ0996534.1"/>
    <property type="molecule type" value="Genomic_DNA"/>
</dbReference>
<keyword evidence="7" id="KW-1185">Reference proteome</keyword>
<feature type="DNA-binding region" description="H-T-H motif" evidence="4">
    <location>
        <begin position="28"/>
        <end position="47"/>
    </location>
</feature>
<evidence type="ECO:0000256" key="3">
    <source>
        <dbReference type="ARBA" id="ARBA00023163"/>
    </source>
</evidence>
<dbReference type="InterPro" id="IPR054156">
    <property type="entry name" value="YxaF_TetR_C"/>
</dbReference>
<organism evidence="6 7">
    <name type="scientific">Phyllobacterium ifriqiyense</name>
    <dbReference type="NCBI Taxonomy" id="314238"/>
    <lineage>
        <taxon>Bacteria</taxon>
        <taxon>Pseudomonadati</taxon>
        <taxon>Pseudomonadota</taxon>
        <taxon>Alphaproteobacteria</taxon>
        <taxon>Hyphomicrobiales</taxon>
        <taxon>Phyllobacteriaceae</taxon>
        <taxon>Phyllobacterium</taxon>
    </lineage>
</organism>
<comment type="caution">
    <text evidence="6">The sequence shown here is derived from an EMBL/GenBank/DDBJ whole genome shotgun (WGS) entry which is preliminary data.</text>
</comment>
<keyword evidence="3" id="KW-0804">Transcription</keyword>
<dbReference type="SUPFAM" id="SSF46689">
    <property type="entry name" value="Homeodomain-like"/>
    <property type="match status" value="1"/>
</dbReference>
<protein>
    <submittedName>
        <fullName evidence="6">TetR/AcrR family transcriptional repressor of lmrAB and yxaGH operons</fullName>
    </submittedName>
</protein>
<dbReference type="SUPFAM" id="SSF48498">
    <property type="entry name" value="Tetracyclin repressor-like, C-terminal domain"/>
    <property type="match status" value="1"/>
</dbReference>
<dbReference type="InterPro" id="IPR001647">
    <property type="entry name" value="HTH_TetR"/>
</dbReference>
<evidence type="ECO:0000259" key="5">
    <source>
        <dbReference type="PROSITE" id="PS50977"/>
    </source>
</evidence>
<dbReference type="Pfam" id="PF21993">
    <property type="entry name" value="TetR_C_13_2"/>
    <property type="match status" value="1"/>
</dbReference>
<proteinExistence type="predicted"/>
<accession>A0ABU0S716</accession>
<dbReference type="Gene3D" id="1.10.357.10">
    <property type="entry name" value="Tetracycline Repressor, domain 2"/>
    <property type="match status" value="1"/>
</dbReference>
<name>A0ABU0S716_9HYPH</name>
<keyword evidence="2 4" id="KW-0238">DNA-binding</keyword>
<feature type="domain" description="HTH tetR-type" evidence="5">
    <location>
        <begin position="5"/>
        <end position="65"/>
    </location>
</feature>
<dbReference type="PANTHER" id="PTHR47506">
    <property type="entry name" value="TRANSCRIPTIONAL REGULATORY PROTEIN"/>
    <property type="match status" value="1"/>
</dbReference>
<dbReference type="Proteomes" id="UP001237780">
    <property type="component" value="Unassembled WGS sequence"/>
</dbReference>
<keyword evidence="1" id="KW-0805">Transcription regulation</keyword>
<evidence type="ECO:0000313" key="6">
    <source>
        <dbReference type="EMBL" id="MDQ0996534.1"/>
    </source>
</evidence>
<dbReference type="PROSITE" id="PS50977">
    <property type="entry name" value="HTH_TETR_2"/>
    <property type="match status" value="1"/>
</dbReference>
<dbReference type="PANTHER" id="PTHR47506:SF1">
    <property type="entry name" value="HTH-TYPE TRANSCRIPTIONAL REGULATOR YJDC"/>
    <property type="match status" value="1"/>
</dbReference>
<dbReference type="InterPro" id="IPR036271">
    <property type="entry name" value="Tet_transcr_reg_TetR-rel_C_sf"/>
</dbReference>
<evidence type="ECO:0000256" key="4">
    <source>
        <dbReference type="PROSITE-ProRule" id="PRU00335"/>
    </source>
</evidence>
<dbReference type="RefSeq" id="WP_115052456.1">
    <property type="nucleotide sequence ID" value="NZ_JAUSZT010000003.1"/>
</dbReference>
<dbReference type="InterPro" id="IPR009057">
    <property type="entry name" value="Homeodomain-like_sf"/>
</dbReference>